<proteinExistence type="predicted"/>
<keyword evidence="1" id="KW-0472">Membrane</keyword>
<dbReference type="OrthoDB" id="2922289at2759"/>
<dbReference type="STRING" id="576137.A0A1L7XAL6"/>
<feature type="transmembrane region" description="Helical" evidence="1">
    <location>
        <begin position="103"/>
        <end position="125"/>
    </location>
</feature>
<dbReference type="AlphaFoldDB" id="A0A1L7XAL6"/>
<keyword evidence="1" id="KW-0812">Transmembrane</keyword>
<dbReference type="Proteomes" id="UP000184330">
    <property type="component" value="Unassembled WGS sequence"/>
</dbReference>
<dbReference type="PANTHER" id="PTHR40788:SF1">
    <property type="entry name" value="IPA PROTEIN"/>
    <property type="match status" value="1"/>
</dbReference>
<evidence type="ECO:0000256" key="1">
    <source>
        <dbReference type="SAM" id="Phobius"/>
    </source>
</evidence>
<gene>
    <name evidence="2" type="ORF">PAC_11914</name>
</gene>
<dbReference type="PANTHER" id="PTHR40788">
    <property type="entry name" value="CLR5 DOMAIN-CONTAINING PROTEIN-RELATED"/>
    <property type="match status" value="1"/>
</dbReference>
<organism evidence="2 3">
    <name type="scientific">Phialocephala subalpina</name>
    <dbReference type="NCBI Taxonomy" id="576137"/>
    <lineage>
        <taxon>Eukaryota</taxon>
        <taxon>Fungi</taxon>
        <taxon>Dikarya</taxon>
        <taxon>Ascomycota</taxon>
        <taxon>Pezizomycotina</taxon>
        <taxon>Leotiomycetes</taxon>
        <taxon>Helotiales</taxon>
        <taxon>Mollisiaceae</taxon>
        <taxon>Phialocephala</taxon>
        <taxon>Phialocephala fortinii species complex</taxon>
    </lineage>
</organism>
<accession>A0A1L7XAL6</accession>
<evidence type="ECO:0000313" key="3">
    <source>
        <dbReference type="Proteomes" id="UP000184330"/>
    </source>
</evidence>
<dbReference type="EMBL" id="FJOG01000019">
    <property type="protein sequence ID" value="CZR62017.1"/>
    <property type="molecule type" value="Genomic_DNA"/>
</dbReference>
<keyword evidence="3" id="KW-1185">Reference proteome</keyword>
<sequence length="571" mass="65616">MYKPPHECEVCMSSFYKSAHQNRGAVTEDIVFKHIRYAEADRLYLKQLLLSHGDIILKKWEGLSRAERLISLEEAVQEIYNSHWLISRCCFKLGRPVAHKCHFLLNWLSLAVLMMNPAVLFALLYNRPAYPLQRWASYDDRCLMLSWACGHFDVDYSPKCFVMYRKRYGNLVDWEETRAHRSDIIGFPKARLILEAQAYLREALRKFTDKIPEGVDLDKTASSEKWKSITQLGFKHTNEFLQTEPDYMRRYILMLCQGEFYKNMGKNGAGTPLPLGYDRALGALELLVVNVADHWSKRIGEVIPSRPGFSGKWTFEGIRQPGDSLEQFDMLNVLECLTEKARIDEVLYRKLSDLAACHEILTSLRLHRPQGKLSDAEAVKRSEGNIFYHSSLTNQVTEDELTKLGEALLNDFEYEAPLPSGPKNATWTPDDQSNKFGVLFKDVEDLISRNLPTGLVQSEQQQSLASTHTLKIRVTMTSTRDIEWNRFVYAMLDTDFSARNCGGSAVFEKNRNGQIGALTGKIIFHKPHPGAMIDHIMLHCMGKRMAKRFGWDRERGMKKWKKKGKEAGRDA</sequence>
<evidence type="ECO:0000313" key="2">
    <source>
        <dbReference type="EMBL" id="CZR62017.1"/>
    </source>
</evidence>
<keyword evidence="1" id="KW-1133">Transmembrane helix</keyword>
<name>A0A1L7XAL6_9HELO</name>
<protein>
    <submittedName>
        <fullName evidence="2">Uncharacterized protein</fullName>
    </submittedName>
</protein>
<reference evidence="2 3" key="1">
    <citation type="submission" date="2016-03" db="EMBL/GenBank/DDBJ databases">
        <authorList>
            <person name="Ploux O."/>
        </authorList>
    </citation>
    <scope>NUCLEOTIDE SEQUENCE [LARGE SCALE GENOMIC DNA]</scope>
    <source>
        <strain evidence="2 3">UAMH 11012</strain>
    </source>
</reference>